<proteinExistence type="predicted"/>
<dbReference type="PANTHER" id="PTHR43639:SF6">
    <property type="entry name" value="DIHYDROMONAPTERIN REDUCTASE"/>
    <property type="match status" value="1"/>
</dbReference>
<dbReference type="Proteomes" id="UP000296201">
    <property type="component" value="Chromosome"/>
</dbReference>
<keyword evidence="4" id="KW-1185">Reference proteome</keyword>
<dbReference type="Pfam" id="PF00106">
    <property type="entry name" value="adh_short"/>
    <property type="match status" value="1"/>
</dbReference>
<name>A0A4P7P1K2_9GAMM</name>
<dbReference type="RefSeq" id="WP_135796488.1">
    <property type="nucleotide sequence ID" value="NZ_CP032096.1"/>
</dbReference>
<organism evidence="3 4">
    <name type="scientific">Hydrogenovibrio crunogenus</name>
    <dbReference type="NCBI Taxonomy" id="39765"/>
    <lineage>
        <taxon>Bacteria</taxon>
        <taxon>Pseudomonadati</taxon>
        <taxon>Pseudomonadota</taxon>
        <taxon>Gammaproteobacteria</taxon>
        <taxon>Thiotrichales</taxon>
        <taxon>Piscirickettsiaceae</taxon>
        <taxon>Hydrogenovibrio</taxon>
    </lineage>
</organism>
<gene>
    <name evidence="3" type="primary">folM</name>
    <name evidence="3" type="ORF">GHNINEIG_01975</name>
</gene>
<evidence type="ECO:0000313" key="3">
    <source>
        <dbReference type="EMBL" id="QBZ83906.1"/>
    </source>
</evidence>
<dbReference type="EMBL" id="CP032096">
    <property type="protein sequence ID" value="QBZ83906.1"/>
    <property type="molecule type" value="Genomic_DNA"/>
</dbReference>
<accession>A0A4P7P1K2</accession>
<dbReference type="AlphaFoldDB" id="A0A4P7P1K2"/>
<dbReference type="PANTHER" id="PTHR43639">
    <property type="entry name" value="OXIDOREDUCTASE, SHORT-CHAIN DEHYDROGENASE/REDUCTASE FAMILY (AFU_ORTHOLOGUE AFUA_5G02870)"/>
    <property type="match status" value="1"/>
</dbReference>
<dbReference type="PRINTS" id="PR00081">
    <property type="entry name" value="GDHRDH"/>
</dbReference>
<evidence type="ECO:0000313" key="4">
    <source>
        <dbReference type="Proteomes" id="UP000296201"/>
    </source>
</evidence>
<evidence type="ECO:0000256" key="1">
    <source>
        <dbReference type="ARBA" id="ARBA00022857"/>
    </source>
</evidence>
<dbReference type="InterPro" id="IPR002347">
    <property type="entry name" value="SDR_fam"/>
</dbReference>
<keyword evidence="1" id="KW-0521">NADP</keyword>
<dbReference type="Gene3D" id="3.40.50.720">
    <property type="entry name" value="NAD(P)-binding Rossmann-like Domain"/>
    <property type="match status" value="1"/>
</dbReference>
<keyword evidence="2 3" id="KW-0560">Oxidoreductase</keyword>
<dbReference type="SUPFAM" id="SSF51735">
    <property type="entry name" value="NAD(P)-binding Rossmann-fold domains"/>
    <property type="match status" value="1"/>
</dbReference>
<evidence type="ECO:0000256" key="2">
    <source>
        <dbReference type="ARBA" id="ARBA00023002"/>
    </source>
</evidence>
<dbReference type="InterPro" id="IPR036291">
    <property type="entry name" value="NAD(P)-bd_dom_sf"/>
</dbReference>
<sequence>MISDAILITGAGQRIGEYLAQQFLAQHQPVVFTYRTERPAVDALKAQGALGFQVDFTQQEQLTQFLQALPQEVSSLRAVIHNASLWLPDSKIKTADMLADLMAVHVTAPYQINQACEPLLRKSQTAVTDIIALSDAKVAKGHPDYAGYLASKAGLESLTLSFAKAFAPNIKVNTIAPGLVIFNEGDSDAYKQARLAESAIPVEPGMDSIWQAVQFLMNSPNATGSTVSLGQLQHETF</sequence>
<protein>
    <submittedName>
        <fullName evidence="3">Dihydromonapterin reductase</fullName>
        <ecNumber evidence="3">1.5.1.-</ecNumber>
    </submittedName>
</protein>
<dbReference type="NCBIfam" id="NF005066">
    <property type="entry name" value="PRK06483.1"/>
    <property type="match status" value="1"/>
</dbReference>
<dbReference type="EC" id="1.5.1.-" evidence="3"/>
<dbReference type="GO" id="GO:0016491">
    <property type="term" value="F:oxidoreductase activity"/>
    <property type="evidence" value="ECO:0007669"/>
    <property type="project" value="UniProtKB-KW"/>
</dbReference>
<dbReference type="OrthoDB" id="9793499at2"/>
<reference evidence="3 4" key="1">
    <citation type="submission" date="2018-08" db="EMBL/GenBank/DDBJ databases">
        <title>Horizontal acquisition of hydrogen conversion ability and other habitat adaptations in Hydrogenovibrio crunogenus strains.</title>
        <authorList>
            <person name="Gonnella G."/>
            <person name="Adam N."/>
            <person name="Perner M."/>
        </authorList>
    </citation>
    <scope>NUCLEOTIDE SEQUENCE [LARGE SCALE GENOMIC DNA]</scope>
    <source>
        <strain evidence="3 4">SP-41</strain>
    </source>
</reference>